<dbReference type="EMBL" id="JAPFFF010000033">
    <property type="protein sequence ID" value="KAK8844254.1"/>
    <property type="molecule type" value="Genomic_DNA"/>
</dbReference>
<comment type="caution">
    <text evidence="1">The sequence shown here is derived from an EMBL/GenBank/DDBJ whole genome shotgun (WGS) entry which is preliminary data.</text>
</comment>
<dbReference type="InterPro" id="IPR036397">
    <property type="entry name" value="RNaseH_sf"/>
</dbReference>
<evidence type="ECO:0000313" key="1">
    <source>
        <dbReference type="EMBL" id="KAK8844254.1"/>
    </source>
</evidence>
<name>A0ABR2HCU3_9EUKA</name>
<proteinExistence type="predicted"/>
<organism evidence="1 2">
    <name type="scientific">Tritrichomonas musculus</name>
    <dbReference type="NCBI Taxonomy" id="1915356"/>
    <lineage>
        <taxon>Eukaryota</taxon>
        <taxon>Metamonada</taxon>
        <taxon>Parabasalia</taxon>
        <taxon>Tritrichomonadida</taxon>
        <taxon>Tritrichomonadidae</taxon>
        <taxon>Tritrichomonas</taxon>
    </lineage>
</organism>
<dbReference type="Proteomes" id="UP001470230">
    <property type="component" value="Unassembled WGS sequence"/>
</dbReference>
<evidence type="ECO:0000313" key="2">
    <source>
        <dbReference type="Proteomes" id="UP001470230"/>
    </source>
</evidence>
<protein>
    <recommendedName>
        <fullName evidence="3">Integrase catalytic domain-containing protein</fullName>
    </recommendedName>
</protein>
<evidence type="ECO:0008006" key="3">
    <source>
        <dbReference type="Google" id="ProtNLM"/>
    </source>
</evidence>
<reference evidence="1 2" key="1">
    <citation type="submission" date="2024-04" db="EMBL/GenBank/DDBJ databases">
        <title>Tritrichomonas musculus Genome.</title>
        <authorList>
            <person name="Alves-Ferreira E."/>
            <person name="Grigg M."/>
            <person name="Lorenzi H."/>
            <person name="Galac M."/>
        </authorList>
    </citation>
    <scope>NUCLEOTIDE SEQUENCE [LARGE SCALE GENOMIC DNA]</scope>
    <source>
        <strain evidence="1 2">EAF2021</strain>
    </source>
</reference>
<dbReference type="Gene3D" id="3.30.420.10">
    <property type="entry name" value="Ribonuclease H-like superfamily/Ribonuclease H"/>
    <property type="match status" value="1"/>
</dbReference>
<sequence length="468" mass="55102">MSDDEFENFSEHGQKLWNYLMSETRKRARFKSFEQVRNLKDGRILSIENPEELKNIFHEYQKLYQDNYSYQEPKKEKLIVDDSDSFERKLEDYVSFNGNYEGELSEKEFERLTKGWKKDRDKHSLDEWYQIYLKKLNSNPGNLTQYEPTHHPVKFFAFRSKNKINSLKKLNLDLDEAVSSDTPTYTFPIKKNQKFMLHAAAPSNTYLIDLMFEYKFCYLIAINVNTRYVYCTMLNQNVADKGGVSSKYLKTTNSIIRGLSKLLEQGWKPKLLKGDAEPGFLSKETIDFMAKFGCTIETVERQKKMVYDDFMAQNKNNKTEPLHSSLGIIDRVIRTLRDMAYTAKIPKITPDVMDDLVYQYNNAPHETLSKMSGMECSPIMAQNDPDLEAHITRRILQKNYNIMNKPGFHIPDFEYVKIYNGKDPMKKRRSIIQPGLWFINGFEYGKYHVVNAEDGEDQFLPRFRIHPE</sequence>
<keyword evidence="2" id="KW-1185">Reference proteome</keyword>
<gene>
    <name evidence="1" type="ORF">M9Y10_024465</name>
</gene>
<accession>A0ABR2HCU3</accession>